<gene>
    <name evidence="1" type="ordered locus">MTR_8g103765</name>
</gene>
<dbReference type="AlphaFoldDB" id="A0A072TX00"/>
<protein>
    <submittedName>
        <fullName evidence="1 2">Uncharacterized protein</fullName>
    </submittedName>
</protein>
<dbReference type="EMBL" id="CM001224">
    <property type="protein sequence ID" value="KEH21363.1"/>
    <property type="molecule type" value="Genomic_DNA"/>
</dbReference>
<evidence type="ECO:0000313" key="3">
    <source>
        <dbReference type="Proteomes" id="UP000002051"/>
    </source>
</evidence>
<reference evidence="1 3" key="1">
    <citation type="journal article" date="2011" name="Nature">
        <title>The Medicago genome provides insight into the evolution of rhizobial symbioses.</title>
        <authorList>
            <person name="Young N.D."/>
            <person name="Debelle F."/>
            <person name="Oldroyd G.E."/>
            <person name="Geurts R."/>
            <person name="Cannon S.B."/>
            <person name="Udvardi M.K."/>
            <person name="Benedito V.A."/>
            <person name="Mayer K.F."/>
            <person name="Gouzy J."/>
            <person name="Schoof H."/>
            <person name="Van de Peer Y."/>
            <person name="Proost S."/>
            <person name="Cook D.R."/>
            <person name="Meyers B.C."/>
            <person name="Spannagl M."/>
            <person name="Cheung F."/>
            <person name="De Mita S."/>
            <person name="Krishnakumar V."/>
            <person name="Gundlach H."/>
            <person name="Zhou S."/>
            <person name="Mudge J."/>
            <person name="Bharti A.K."/>
            <person name="Murray J.D."/>
            <person name="Naoumkina M.A."/>
            <person name="Rosen B."/>
            <person name="Silverstein K.A."/>
            <person name="Tang H."/>
            <person name="Rombauts S."/>
            <person name="Zhao P.X."/>
            <person name="Zhou P."/>
            <person name="Barbe V."/>
            <person name="Bardou P."/>
            <person name="Bechner M."/>
            <person name="Bellec A."/>
            <person name="Berger A."/>
            <person name="Berges H."/>
            <person name="Bidwell S."/>
            <person name="Bisseling T."/>
            <person name="Choisne N."/>
            <person name="Couloux A."/>
            <person name="Denny R."/>
            <person name="Deshpande S."/>
            <person name="Dai X."/>
            <person name="Doyle J.J."/>
            <person name="Dudez A.M."/>
            <person name="Farmer A.D."/>
            <person name="Fouteau S."/>
            <person name="Franken C."/>
            <person name="Gibelin C."/>
            <person name="Gish J."/>
            <person name="Goldstein S."/>
            <person name="Gonzalez A.J."/>
            <person name="Green P.J."/>
            <person name="Hallab A."/>
            <person name="Hartog M."/>
            <person name="Hua A."/>
            <person name="Humphray S.J."/>
            <person name="Jeong D.H."/>
            <person name="Jing Y."/>
            <person name="Jocker A."/>
            <person name="Kenton S.M."/>
            <person name="Kim D.J."/>
            <person name="Klee K."/>
            <person name="Lai H."/>
            <person name="Lang C."/>
            <person name="Lin S."/>
            <person name="Macmil S.L."/>
            <person name="Magdelenat G."/>
            <person name="Matthews L."/>
            <person name="McCorrison J."/>
            <person name="Monaghan E.L."/>
            <person name="Mun J.H."/>
            <person name="Najar F.Z."/>
            <person name="Nicholson C."/>
            <person name="Noirot C."/>
            <person name="O'Bleness M."/>
            <person name="Paule C.R."/>
            <person name="Poulain J."/>
            <person name="Prion F."/>
            <person name="Qin B."/>
            <person name="Qu C."/>
            <person name="Retzel E.F."/>
            <person name="Riddle C."/>
            <person name="Sallet E."/>
            <person name="Samain S."/>
            <person name="Samson N."/>
            <person name="Sanders I."/>
            <person name="Saurat O."/>
            <person name="Scarpelli C."/>
            <person name="Schiex T."/>
            <person name="Segurens B."/>
            <person name="Severin A.J."/>
            <person name="Sherrier D.J."/>
            <person name="Shi R."/>
            <person name="Sims S."/>
            <person name="Singer S.R."/>
            <person name="Sinharoy S."/>
            <person name="Sterck L."/>
            <person name="Viollet A."/>
            <person name="Wang B.B."/>
            <person name="Wang K."/>
            <person name="Wang M."/>
            <person name="Wang X."/>
            <person name="Warfsmann J."/>
            <person name="Weissenbach J."/>
            <person name="White D.D."/>
            <person name="White J.D."/>
            <person name="Wiley G.B."/>
            <person name="Wincker P."/>
            <person name="Xing Y."/>
            <person name="Yang L."/>
            <person name="Yao Z."/>
            <person name="Ying F."/>
            <person name="Zhai J."/>
            <person name="Zhou L."/>
            <person name="Zuber A."/>
            <person name="Denarie J."/>
            <person name="Dixon R.A."/>
            <person name="May G.D."/>
            <person name="Schwartz D.C."/>
            <person name="Rogers J."/>
            <person name="Quetier F."/>
            <person name="Town C.D."/>
            <person name="Roe B.A."/>
        </authorList>
    </citation>
    <scope>NUCLEOTIDE SEQUENCE [LARGE SCALE GENOMIC DNA]</scope>
    <source>
        <strain evidence="1">A17</strain>
        <strain evidence="2 3">cv. Jemalong A17</strain>
    </source>
</reference>
<accession>A0A072TX00</accession>
<organism evidence="1 3">
    <name type="scientific">Medicago truncatula</name>
    <name type="common">Barrel medic</name>
    <name type="synonym">Medicago tribuloides</name>
    <dbReference type="NCBI Taxonomy" id="3880"/>
    <lineage>
        <taxon>Eukaryota</taxon>
        <taxon>Viridiplantae</taxon>
        <taxon>Streptophyta</taxon>
        <taxon>Embryophyta</taxon>
        <taxon>Tracheophyta</taxon>
        <taxon>Spermatophyta</taxon>
        <taxon>Magnoliopsida</taxon>
        <taxon>eudicotyledons</taxon>
        <taxon>Gunneridae</taxon>
        <taxon>Pentapetalae</taxon>
        <taxon>rosids</taxon>
        <taxon>fabids</taxon>
        <taxon>Fabales</taxon>
        <taxon>Fabaceae</taxon>
        <taxon>Papilionoideae</taxon>
        <taxon>50 kb inversion clade</taxon>
        <taxon>NPAAA clade</taxon>
        <taxon>Hologalegina</taxon>
        <taxon>IRL clade</taxon>
        <taxon>Trifolieae</taxon>
        <taxon>Medicago</taxon>
    </lineage>
</organism>
<dbReference type="HOGENOM" id="CLU_2516117_0_0_1"/>
<sequence>MKLEVKEGLRQLAFPETTMMSDGRVKNTINPKIKKDVRLGKTSLNPLPPPSRYPKPKVIPVMRSIDYMPRFTLPFIEKMVDVIDD</sequence>
<dbReference type="Proteomes" id="UP000002051">
    <property type="component" value="Chromosome 8"/>
</dbReference>
<dbReference type="EnsemblPlants" id="KEH21363">
    <property type="protein sequence ID" value="KEH21363"/>
    <property type="gene ID" value="MTR_8g103765"/>
</dbReference>
<keyword evidence="3" id="KW-1185">Reference proteome</keyword>
<proteinExistence type="predicted"/>
<reference evidence="2" key="3">
    <citation type="submission" date="2015-04" db="UniProtKB">
        <authorList>
            <consortium name="EnsemblPlants"/>
        </authorList>
    </citation>
    <scope>IDENTIFICATION</scope>
    <source>
        <strain evidence="2">cv. Jemalong A17</strain>
    </source>
</reference>
<evidence type="ECO:0000313" key="1">
    <source>
        <dbReference type="EMBL" id="KEH21363.1"/>
    </source>
</evidence>
<reference evidence="1 3" key="2">
    <citation type="journal article" date="2014" name="BMC Genomics">
        <title>An improved genome release (version Mt4.0) for the model legume Medicago truncatula.</title>
        <authorList>
            <person name="Tang H."/>
            <person name="Krishnakumar V."/>
            <person name="Bidwell S."/>
            <person name="Rosen B."/>
            <person name="Chan A."/>
            <person name="Zhou S."/>
            <person name="Gentzbittel L."/>
            <person name="Childs K.L."/>
            <person name="Yandell M."/>
            <person name="Gundlach H."/>
            <person name="Mayer K.F."/>
            <person name="Schwartz D.C."/>
            <person name="Town C.D."/>
        </authorList>
    </citation>
    <scope>GENOME REANNOTATION</scope>
    <source>
        <strain evidence="1">A17</strain>
        <strain evidence="2 3">cv. Jemalong A17</strain>
    </source>
</reference>
<name>A0A072TX00_MEDTR</name>
<evidence type="ECO:0000313" key="2">
    <source>
        <dbReference type="EnsemblPlants" id="KEH21363"/>
    </source>
</evidence>